<proteinExistence type="predicted"/>
<feature type="region of interest" description="Disordered" evidence="1">
    <location>
        <begin position="63"/>
        <end position="191"/>
    </location>
</feature>
<gene>
    <name evidence="3" type="ORF">CTRI78_v010207</name>
</gene>
<evidence type="ECO:0000256" key="1">
    <source>
        <dbReference type="SAM" id="MobiDB-lite"/>
    </source>
</evidence>
<reference evidence="3 4" key="1">
    <citation type="submission" date="2018-12" db="EMBL/GenBank/DDBJ databases">
        <title>Genome sequence and assembly of Colletotrichum trifolii.</title>
        <authorList>
            <person name="Gan P."/>
            <person name="Shirasu K."/>
        </authorList>
    </citation>
    <scope>NUCLEOTIDE SEQUENCE [LARGE SCALE GENOMIC DNA]</scope>
    <source>
        <strain evidence="3 4">543-2</strain>
    </source>
</reference>
<feature type="compositionally biased region" description="Low complexity" evidence="1">
    <location>
        <begin position="82"/>
        <end position="94"/>
    </location>
</feature>
<feature type="signal peptide" evidence="2">
    <location>
        <begin position="1"/>
        <end position="18"/>
    </location>
</feature>
<dbReference type="AlphaFoldDB" id="A0A4R8QNR8"/>
<organism evidence="3 4">
    <name type="scientific">Colletotrichum trifolii</name>
    <dbReference type="NCBI Taxonomy" id="5466"/>
    <lineage>
        <taxon>Eukaryota</taxon>
        <taxon>Fungi</taxon>
        <taxon>Dikarya</taxon>
        <taxon>Ascomycota</taxon>
        <taxon>Pezizomycotina</taxon>
        <taxon>Sordariomycetes</taxon>
        <taxon>Hypocreomycetidae</taxon>
        <taxon>Glomerellales</taxon>
        <taxon>Glomerellaceae</taxon>
        <taxon>Colletotrichum</taxon>
        <taxon>Colletotrichum orbiculare species complex</taxon>
    </lineage>
</organism>
<name>A0A4R8QNR8_COLTR</name>
<dbReference type="EMBL" id="RYZW01000156">
    <property type="protein sequence ID" value="TDZ40692.1"/>
    <property type="molecule type" value="Genomic_DNA"/>
</dbReference>
<evidence type="ECO:0000256" key="2">
    <source>
        <dbReference type="SAM" id="SignalP"/>
    </source>
</evidence>
<evidence type="ECO:0000313" key="4">
    <source>
        <dbReference type="Proteomes" id="UP000295703"/>
    </source>
</evidence>
<dbReference type="Proteomes" id="UP000295703">
    <property type="component" value="Unassembled WGS sequence"/>
</dbReference>
<keyword evidence="4" id="KW-1185">Reference proteome</keyword>
<feature type="compositionally biased region" description="Low complexity" evidence="1">
    <location>
        <begin position="130"/>
        <end position="140"/>
    </location>
</feature>
<accession>A0A4R8QNR8</accession>
<feature type="compositionally biased region" description="Pro residues" evidence="1">
    <location>
        <begin position="144"/>
        <end position="155"/>
    </location>
</feature>
<keyword evidence="2" id="KW-0732">Signal</keyword>
<evidence type="ECO:0000313" key="3">
    <source>
        <dbReference type="EMBL" id="TDZ40692.1"/>
    </source>
</evidence>
<protein>
    <submittedName>
        <fullName evidence="3">Uncharacterized protein</fullName>
    </submittedName>
</protein>
<feature type="chain" id="PRO_5021024627" evidence="2">
    <location>
        <begin position="19"/>
        <end position="191"/>
    </location>
</feature>
<sequence length="191" mass="19053">MLATTLLHLLSLVCLVSAAPYISHRQEDCGDGVTGAPTITYTVIAPIQTFIIDGNQDAGCLLGNGALPPTPSSPAGSSNRQGPGSVPSGPGSVPIADTPAPSPAETGPSPSTATPIGNVFGDSAGDRDPNSNTNNNNPPTLISPAPPVQSQPEQPPIATGGPEDDPPPRFVIFAGSSPKSYGAPRSAIGAM</sequence>
<comment type="caution">
    <text evidence="3">The sequence shown here is derived from an EMBL/GenBank/DDBJ whole genome shotgun (WGS) entry which is preliminary data.</text>
</comment>